<feature type="compositionally biased region" description="Basic residues" evidence="2">
    <location>
        <begin position="534"/>
        <end position="549"/>
    </location>
</feature>
<evidence type="ECO:0000313" key="4">
    <source>
        <dbReference type="Proteomes" id="UP000814243"/>
    </source>
</evidence>
<keyword evidence="1" id="KW-0175">Coiled coil</keyword>
<feature type="coiled-coil region" evidence="1">
    <location>
        <begin position="195"/>
        <end position="242"/>
    </location>
</feature>
<feature type="region of interest" description="Disordered" evidence="2">
    <location>
        <begin position="523"/>
        <end position="549"/>
    </location>
</feature>
<evidence type="ECO:0000313" key="3">
    <source>
        <dbReference type="EMBL" id="KAH9633516.1"/>
    </source>
</evidence>
<feature type="compositionally biased region" description="Polar residues" evidence="2">
    <location>
        <begin position="857"/>
        <end position="877"/>
    </location>
</feature>
<evidence type="ECO:0000256" key="2">
    <source>
        <dbReference type="SAM" id="MobiDB-lite"/>
    </source>
</evidence>
<dbReference type="EMBL" id="JACEFF010000654">
    <property type="protein sequence ID" value="KAH9633516.1"/>
    <property type="molecule type" value="Genomic_DNA"/>
</dbReference>
<evidence type="ECO:0000256" key="1">
    <source>
        <dbReference type="SAM" id="Coils"/>
    </source>
</evidence>
<dbReference type="AlphaFoldDB" id="A0A922MBE1"/>
<comment type="caution">
    <text evidence="3">The sequence shown here is derived from an EMBL/GenBank/DDBJ whole genome shotgun (WGS) entry which is preliminary data.</text>
</comment>
<dbReference type="Proteomes" id="UP000814243">
    <property type="component" value="Unassembled WGS sequence"/>
</dbReference>
<sequence length="1033" mass="116781">MKPDTSNSAKIFAVIQFLERPYRDLARYVCVPSSWITERLPNCRVAISYPREDVNVTRNRVRNNELPVAMWPVFMALIKYESDDYDDADAWSVMEEKKISSDIITLDDEDDDDDICEALIYKSESDDNEDNCNEADILILKPDKPTETEDVNNSVNQENEDDLVSMQDKQSQPQNIDMADNIDKAQNQDGAETLVETFKTENKDLQDDEDQNEAEIMNLKGNESLKSENVDIQDNNAEEEDDIETFIIKEDPYEQESMKSEDIGTIHPFEGVENNDADSESSENIPPKSESIDIVEHFGNIDTNLNTVTSMEEQMPRSEDDVTIDGDDDDLDLGDLIILDTKHSESDSKIPVLNNDNMSYSIEGTVLERHIEYSTKSLNIQTIEESLVETNTASTTPTPTTSSEMAQRPTISVVPEQFLRYDCHEQKQNPENSTHIVDGRLKARRLLTETIYSTETMKTRLITKAQIHENKTTFNITGNYPHGEAHAISILEPNKVIHTVEKLYDQNVFNNVSYPLEYTSAQHSKRVNQPIAKSKPKKAPPKKKTKVPTKKVRTYNRVHSLEQRGYTYVCPQDTQVSNIPSQNILMDTECFEQNQHYRVNEQNLPVPVQNLTVDNCTGNIVVRTTTGRNPLILNAPQNNKNTISKSAQHYQSAGNRFSYEFGPNENEKDAAWLQHYGRRGKHTYPPQPSHANQIYSTQQNDPSAMVNYHNQQYSNSSNQLPAEIRGYSVIQHPHDKSLFPRKSTDANSFNQLPLTQSSYQIMVPDMQSTTTNLSNPFSTELPAHDPQLPTPQQRQINHKESIIINHQIGDIQSTPEDNLLAKQDCAHFSCSQSAPNTTFTSVVNTTISSSTDEPCSVISNNPDNTTGDNLSAMQNQPNETREEENSISENNTILTENVSVVANESVPDSTVDFQKNPGESSQACSSGEKVEKSANEINFSSNVTKELESVAAAIKTFELILSETAKTICNQTEAFKARHNKMFECDDEFKNVIETVTAHCESRINEVLCLKSNDRLNRLNNRKRKIINNSKNN</sequence>
<proteinExistence type="predicted"/>
<protein>
    <submittedName>
        <fullName evidence="3">Uncharacterized protein</fullName>
    </submittedName>
</protein>
<reference evidence="3" key="1">
    <citation type="journal article" date="2021" name="G3 (Bethesda)">
        <title>Genome and transcriptome analysis of the beet armyworm Spodoptera exigua reveals targets for pest control. .</title>
        <authorList>
            <person name="Simon S."/>
            <person name="Breeschoten T."/>
            <person name="Jansen H.J."/>
            <person name="Dirks R.P."/>
            <person name="Schranz M.E."/>
            <person name="Ros V.I.D."/>
        </authorList>
    </citation>
    <scope>NUCLEOTIDE SEQUENCE</scope>
    <source>
        <strain evidence="3">TB_SE_WUR_2020</strain>
    </source>
</reference>
<accession>A0A922MBE1</accession>
<organism evidence="3 4">
    <name type="scientific">Spodoptera exigua</name>
    <name type="common">Beet armyworm</name>
    <name type="synonym">Noctua fulgens</name>
    <dbReference type="NCBI Taxonomy" id="7107"/>
    <lineage>
        <taxon>Eukaryota</taxon>
        <taxon>Metazoa</taxon>
        <taxon>Ecdysozoa</taxon>
        <taxon>Arthropoda</taxon>
        <taxon>Hexapoda</taxon>
        <taxon>Insecta</taxon>
        <taxon>Pterygota</taxon>
        <taxon>Neoptera</taxon>
        <taxon>Endopterygota</taxon>
        <taxon>Lepidoptera</taxon>
        <taxon>Glossata</taxon>
        <taxon>Ditrysia</taxon>
        <taxon>Noctuoidea</taxon>
        <taxon>Noctuidae</taxon>
        <taxon>Amphipyrinae</taxon>
        <taxon>Spodoptera</taxon>
    </lineage>
</organism>
<feature type="region of interest" description="Disordered" evidence="2">
    <location>
        <begin position="849"/>
        <end position="887"/>
    </location>
</feature>
<name>A0A922MBE1_SPOEX</name>
<gene>
    <name evidence="3" type="ORF">HF086_013193</name>
</gene>